<protein>
    <recommendedName>
        <fullName evidence="10">G-protein coupled receptors family 2 profile 2 domain-containing protein</fullName>
    </recommendedName>
</protein>
<evidence type="ECO:0008006" key="10">
    <source>
        <dbReference type="Google" id="ProtNLM"/>
    </source>
</evidence>
<dbReference type="GO" id="GO:0005886">
    <property type="term" value="C:plasma membrane"/>
    <property type="evidence" value="ECO:0007669"/>
    <property type="project" value="TreeGrafter"/>
</dbReference>
<evidence type="ECO:0000313" key="9">
    <source>
        <dbReference type="Proteomes" id="UP000275772"/>
    </source>
</evidence>
<evidence type="ECO:0000256" key="5">
    <source>
        <dbReference type="SAM" id="Phobius"/>
    </source>
</evidence>
<dbReference type="EMBL" id="UNSH01000036">
    <property type="protein sequence ID" value="SZF01532.1"/>
    <property type="molecule type" value="Genomic_DNA"/>
</dbReference>
<dbReference type="Proteomes" id="UP000275772">
    <property type="component" value="Unassembled WGS sequence"/>
</dbReference>
<dbReference type="AlphaFoldDB" id="A0A383UQJ5"/>
<dbReference type="GO" id="GO:0004930">
    <property type="term" value="F:G protein-coupled receptor activity"/>
    <property type="evidence" value="ECO:0007669"/>
    <property type="project" value="TreeGrafter"/>
</dbReference>
<dbReference type="GO" id="GO:0007189">
    <property type="term" value="P:adenylate cyclase-activating G protein-coupled receptor signaling pathway"/>
    <property type="evidence" value="ECO:0007669"/>
    <property type="project" value="TreeGrafter"/>
</dbReference>
<reference evidence="8 9" key="1">
    <citation type="submission" date="2017-11" db="EMBL/GenBank/DDBJ databases">
        <authorList>
            <person name="Kracher B."/>
        </authorList>
    </citation>
    <scope>NUCLEOTIDE SEQUENCE [LARGE SCALE GENOMIC DNA]</scope>
    <source>
        <strain evidence="8 9">RACE1</strain>
    </source>
</reference>
<evidence type="ECO:0000256" key="2">
    <source>
        <dbReference type="ARBA" id="ARBA00022692"/>
    </source>
</evidence>
<feature type="domain" description="G-protein coupled receptors family 2 profile 2" evidence="6">
    <location>
        <begin position="29"/>
        <end position="205"/>
    </location>
</feature>
<dbReference type="GO" id="GO:0007166">
    <property type="term" value="P:cell surface receptor signaling pathway"/>
    <property type="evidence" value="ECO:0007669"/>
    <property type="project" value="InterPro"/>
</dbReference>
<accession>A0A383UQJ5</accession>
<feature type="transmembrane region" description="Helical" evidence="5">
    <location>
        <begin position="318"/>
        <end position="338"/>
    </location>
</feature>
<evidence type="ECO:0000256" key="1">
    <source>
        <dbReference type="ARBA" id="ARBA00004141"/>
    </source>
</evidence>
<feature type="transmembrane region" description="Helical" evidence="5">
    <location>
        <begin position="139"/>
        <end position="163"/>
    </location>
</feature>
<dbReference type="Pfam" id="PF05462">
    <property type="entry name" value="Dicty_CAR"/>
    <property type="match status" value="1"/>
</dbReference>
<keyword evidence="3 5" id="KW-1133">Transmembrane helix</keyword>
<evidence type="ECO:0000256" key="3">
    <source>
        <dbReference type="ARBA" id="ARBA00022989"/>
    </source>
</evidence>
<proteinExistence type="predicted"/>
<name>A0A383UQJ5_BLUHO</name>
<dbReference type="PANTHER" id="PTHR23112">
    <property type="entry name" value="G PROTEIN-COUPLED RECEPTOR 157-RELATED"/>
    <property type="match status" value="1"/>
</dbReference>
<dbReference type="InterPro" id="IPR017452">
    <property type="entry name" value="GPCR_Rhodpsn_7TM"/>
</dbReference>
<evidence type="ECO:0000259" key="7">
    <source>
        <dbReference type="PROSITE" id="PS50262"/>
    </source>
</evidence>
<keyword evidence="4 5" id="KW-0472">Membrane</keyword>
<sequence length="452" mass="50983">METLSISNANNASSLIMISAIAKQHYSNLSIIERIGSVLSLAGTIFIVVTFLCSTSFHKPINRLVFYASIGNMASNVATLISRSPVDHGHFDGALCQTQAFLIQMFMPADVLWALAMSLNVYFTFYWHYNASDLRRLEVYYILACYGLPFVPAVAFLFISTATKGRAYGDATLWCWIAPDWNVFRIVTFYGIVWLAILVSLSIYVRAGKDIWIKRQQLRNYNAPPPDPIMIMKDPFRSEPIGQVLVSHTIETHSEYFFPPNDLERCRQAIPDQLHQYSPDYKIEISASPPKHFSRIRGLGSSHVTPIRRYATTEANKAVWSYTKVSALFFAAMMITWIPSSANRVYSLVYHGQVNYALHYVSAFVLPLQGLWNAIIYATTSLEACCHDWSQIRKGIPLNSGFHAIVCSPVNIFERTPKIPFSQETDSITEYPSPMATSLCPNIHQQQAEAVD</sequence>
<feature type="domain" description="G-protein coupled receptors family 1 profile" evidence="7">
    <location>
        <begin position="43"/>
        <end position="377"/>
    </location>
</feature>
<keyword evidence="2 5" id="KW-0812">Transmembrane</keyword>
<evidence type="ECO:0000256" key="4">
    <source>
        <dbReference type="ARBA" id="ARBA00023136"/>
    </source>
</evidence>
<dbReference type="InterPro" id="IPR017981">
    <property type="entry name" value="GPCR_2-like_7TM"/>
</dbReference>
<evidence type="ECO:0000259" key="6">
    <source>
        <dbReference type="PROSITE" id="PS50261"/>
    </source>
</evidence>
<comment type="subcellular location">
    <subcellularLocation>
        <location evidence="1">Membrane</location>
        <topology evidence="1">Multi-pass membrane protein</topology>
    </subcellularLocation>
</comment>
<organism evidence="8 9">
    <name type="scientific">Blumeria hordei</name>
    <name type="common">Barley powdery mildew</name>
    <name type="synonym">Blumeria graminis f. sp. hordei</name>
    <dbReference type="NCBI Taxonomy" id="2867405"/>
    <lineage>
        <taxon>Eukaryota</taxon>
        <taxon>Fungi</taxon>
        <taxon>Dikarya</taxon>
        <taxon>Ascomycota</taxon>
        <taxon>Pezizomycotina</taxon>
        <taxon>Leotiomycetes</taxon>
        <taxon>Erysiphales</taxon>
        <taxon>Erysiphaceae</taxon>
        <taxon>Blumeria</taxon>
    </lineage>
</organism>
<feature type="transmembrane region" description="Helical" evidence="5">
    <location>
        <begin position="35"/>
        <end position="57"/>
    </location>
</feature>
<dbReference type="Gene3D" id="1.20.1070.10">
    <property type="entry name" value="Rhodopsin 7-helix transmembrane proteins"/>
    <property type="match status" value="1"/>
</dbReference>
<dbReference type="PROSITE" id="PS50262">
    <property type="entry name" value="G_PROTEIN_RECEP_F1_2"/>
    <property type="match status" value="1"/>
</dbReference>
<evidence type="ECO:0000313" key="8">
    <source>
        <dbReference type="EMBL" id="SZF01532.1"/>
    </source>
</evidence>
<feature type="transmembrane region" description="Helical" evidence="5">
    <location>
        <begin position="101"/>
        <end position="127"/>
    </location>
</feature>
<dbReference type="VEuPathDB" id="FungiDB:BLGHR1_12300"/>
<feature type="transmembrane region" description="Helical" evidence="5">
    <location>
        <begin position="183"/>
        <end position="205"/>
    </location>
</feature>
<dbReference type="PANTHER" id="PTHR23112:SF22">
    <property type="entry name" value="G-PROTEIN COUPLED RECEPTOR"/>
    <property type="match status" value="1"/>
</dbReference>
<feature type="transmembrane region" description="Helical" evidence="5">
    <location>
        <begin position="64"/>
        <end position="81"/>
    </location>
</feature>
<feature type="transmembrane region" description="Helical" evidence="5">
    <location>
        <begin position="358"/>
        <end position="378"/>
    </location>
</feature>
<dbReference type="SUPFAM" id="SSF81321">
    <property type="entry name" value="Family A G protein-coupled receptor-like"/>
    <property type="match status" value="1"/>
</dbReference>
<dbReference type="PROSITE" id="PS50261">
    <property type="entry name" value="G_PROTEIN_RECEP_F2_4"/>
    <property type="match status" value="1"/>
</dbReference>
<gene>
    <name evidence="8" type="ORF">BLGHR1_12300</name>
</gene>